<reference evidence="2" key="1">
    <citation type="journal article" date="2018" name="Gigascience">
        <title>Genome assembly of the Pink Ipe (Handroanthus impetiginosus, Bignoniaceae), a highly valued, ecologically keystone Neotropical timber forest tree.</title>
        <authorList>
            <person name="Silva-Junior O.B."/>
            <person name="Grattapaglia D."/>
            <person name="Novaes E."/>
            <person name="Collevatti R.G."/>
        </authorList>
    </citation>
    <scope>NUCLEOTIDE SEQUENCE [LARGE SCALE GENOMIC DNA]</scope>
    <source>
        <strain evidence="2">cv. UFG-1</strain>
    </source>
</reference>
<sequence>MGFVGVLCFKCLVLQLGREFNKAAASFGESLSFYIVLCPYNIINKIHLYYSVLPVKIHSFGSVIPISLRH</sequence>
<gene>
    <name evidence="1" type="ORF">CDL12_11954</name>
</gene>
<name>A0A2G9HCZ7_9LAMI</name>
<dbReference type="AlphaFoldDB" id="A0A2G9HCZ7"/>
<accession>A0A2G9HCZ7</accession>
<keyword evidence="2" id="KW-1185">Reference proteome</keyword>
<evidence type="ECO:0000313" key="1">
    <source>
        <dbReference type="EMBL" id="PIN15407.1"/>
    </source>
</evidence>
<dbReference type="Proteomes" id="UP000231279">
    <property type="component" value="Unassembled WGS sequence"/>
</dbReference>
<protein>
    <submittedName>
        <fullName evidence="1">Uncharacterized protein</fullName>
    </submittedName>
</protein>
<organism evidence="1 2">
    <name type="scientific">Handroanthus impetiginosus</name>
    <dbReference type="NCBI Taxonomy" id="429701"/>
    <lineage>
        <taxon>Eukaryota</taxon>
        <taxon>Viridiplantae</taxon>
        <taxon>Streptophyta</taxon>
        <taxon>Embryophyta</taxon>
        <taxon>Tracheophyta</taxon>
        <taxon>Spermatophyta</taxon>
        <taxon>Magnoliopsida</taxon>
        <taxon>eudicotyledons</taxon>
        <taxon>Gunneridae</taxon>
        <taxon>Pentapetalae</taxon>
        <taxon>asterids</taxon>
        <taxon>lamiids</taxon>
        <taxon>Lamiales</taxon>
        <taxon>Bignoniaceae</taxon>
        <taxon>Crescentiina</taxon>
        <taxon>Tabebuia alliance</taxon>
        <taxon>Handroanthus</taxon>
    </lineage>
</organism>
<dbReference type="EMBL" id="NKXS01002077">
    <property type="protein sequence ID" value="PIN15407.1"/>
    <property type="molecule type" value="Genomic_DNA"/>
</dbReference>
<evidence type="ECO:0000313" key="2">
    <source>
        <dbReference type="Proteomes" id="UP000231279"/>
    </source>
</evidence>
<comment type="caution">
    <text evidence="1">The sequence shown here is derived from an EMBL/GenBank/DDBJ whole genome shotgun (WGS) entry which is preliminary data.</text>
</comment>
<proteinExistence type="predicted"/>